<accession>K8EAW8</accession>
<dbReference type="RefSeq" id="XP_007514676.1">
    <property type="nucleotide sequence ID" value="XM_007514614.1"/>
</dbReference>
<gene>
    <name evidence="2" type="ORF">Bathy02g06030</name>
</gene>
<dbReference type="EMBL" id="FO082277">
    <property type="protein sequence ID" value="CCO14916.1"/>
    <property type="molecule type" value="Genomic_DNA"/>
</dbReference>
<feature type="compositionally biased region" description="Low complexity" evidence="1">
    <location>
        <begin position="46"/>
        <end position="56"/>
    </location>
</feature>
<dbReference type="AlphaFoldDB" id="K8EAW8"/>
<feature type="region of interest" description="Disordered" evidence="1">
    <location>
        <begin position="1"/>
        <end position="56"/>
    </location>
</feature>
<feature type="compositionally biased region" description="Basic and acidic residues" evidence="1">
    <location>
        <begin position="1"/>
        <end position="15"/>
    </location>
</feature>
<keyword evidence="3" id="KW-1185">Reference proteome</keyword>
<dbReference type="GeneID" id="19017718"/>
<name>K8EAW8_9CHLO</name>
<dbReference type="KEGG" id="bpg:Bathy02g06030"/>
<protein>
    <submittedName>
        <fullName evidence="2">Uncharacterized protein</fullName>
    </submittedName>
</protein>
<reference evidence="2 3" key="1">
    <citation type="submission" date="2011-10" db="EMBL/GenBank/DDBJ databases">
        <authorList>
            <person name="Genoscope - CEA"/>
        </authorList>
    </citation>
    <scope>NUCLEOTIDE SEQUENCE [LARGE SCALE GENOMIC DNA]</scope>
    <source>
        <strain evidence="2 3">RCC 1105</strain>
    </source>
</reference>
<proteinExistence type="predicted"/>
<dbReference type="Proteomes" id="UP000198341">
    <property type="component" value="Chromosome 2"/>
</dbReference>
<evidence type="ECO:0000313" key="2">
    <source>
        <dbReference type="EMBL" id="CCO14916.1"/>
    </source>
</evidence>
<evidence type="ECO:0000256" key="1">
    <source>
        <dbReference type="SAM" id="MobiDB-lite"/>
    </source>
</evidence>
<evidence type="ECO:0000313" key="3">
    <source>
        <dbReference type="Proteomes" id="UP000198341"/>
    </source>
</evidence>
<feature type="compositionally biased region" description="Acidic residues" evidence="1">
    <location>
        <begin position="16"/>
        <end position="25"/>
    </location>
</feature>
<sequence length="306" mass="34105">MPSHREEQKFRRMELGIDDDDDDDDKDKNDTTTQKETNAKEKSGGEEASSSSSSSSSTFAAFSEGGNCSANAVYTRVQYIYRQSGASEYPLTTLAILTALFWLLASGLNSFFFAAAAGEDGNISNGGALRMRPSDLLPRRFRFGENGVPKTRGTPIRIMPSSDFRHFDELKSYMHPTELAGLGVDTEGHVLKQRPLLELNKNNLLALKTSPPPPLAPGEEEKQVYDVDLPKGFNRWDEVHQNIWRKAKQKHIEELRAEATIAQHARAEAFITSAKDSSDLDKVLQEEAAERARAHLQDVLKDHLIN</sequence>
<organism evidence="2 3">
    <name type="scientific">Bathycoccus prasinos</name>
    <dbReference type="NCBI Taxonomy" id="41875"/>
    <lineage>
        <taxon>Eukaryota</taxon>
        <taxon>Viridiplantae</taxon>
        <taxon>Chlorophyta</taxon>
        <taxon>Mamiellophyceae</taxon>
        <taxon>Mamiellales</taxon>
        <taxon>Bathycoccaceae</taxon>
        <taxon>Bathycoccus</taxon>
    </lineage>
</organism>